<proteinExistence type="predicted"/>
<comment type="caution">
    <text evidence="1">The sequence shown here is derived from an EMBL/GenBank/DDBJ whole genome shotgun (WGS) entry which is preliminary data.</text>
</comment>
<evidence type="ECO:0000313" key="2">
    <source>
        <dbReference type="Proteomes" id="UP001221757"/>
    </source>
</evidence>
<dbReference type="Proteomes" id="UP001221757">
    <property type="component" value="Unassembled WGS sequence"/>
</dbReference>
<organism evidence="1 2">
    <name type="scientific">Mycena rosella</name>
    <name type="common">Pink bonnet</name>
    <name type="synonym">Agaricus rosellus</name>
    <dbReference type="NCBI Taxonomy" id="1033263"/>
    <lineage>
        <taxon>Eukaryota</taxon>
        <taxon>Fungi</taxon>
        <taxon>Dikarya</taxon>
        <taxon>Basidiomycota</taxon>
        <taxon>Agaricomycotina</taxon>
        <taxon>Agaricomycetes</taxon>
        <taxon>Agaricomycetidae</taxon>
        <taxon>Agaricales</taxon>
        <taxon>Marasmiineae</taxon>
        <taxon>Mycenaceae</taxon>
        <taxon>Mycena</taxon>
    </lineage>
</organism>
<dbReference type="EMBL" id="JARKIE010000398">
    <property type="protein sequence ID" value="KAJ7645379.1"/>
    <property type="molecule type" value="Genomic_DNA"/>
</dbReference>
<dbReference type="AlphaFoldDB" id="A0AAD7CCX7"/>
<accession>A0AAD7CCX7</accession>
<protein>
    <submittedName>
        <fullName evidence="1">Uncharacterized protein</fullName>
    </submittedName>
</protein>
<sequence>MTVTTITASAARLSNTTGSVVTGMTLAVADHGGCMLDLAALYFQWAVISQLWGSGSTETLAYGDPLVRQVIQEQNELERKIQGMEEGGVAMGHPSWPALHLGLIHTAYWDPGGSGAHVLETLREQLSRNEVQLRDELDLMLCIEHPPKQLMVNLEAVICPGAICTQSGCIDFRHGKRYILYRSDVEPYLAGLLEGGMIMHMPQ</sequence>
<name>A0AAD7CCX7_MYCRO</name>
<evidence type="ECO:0000313" key="1">
    <source>
        <dbReference type="EMBL" id="KAJ7645379.1"/>
    </source>
</evidence>
<keyword evidence="2" id="KW-1185">Reference proteome</keyword>
<reference evidence="1" key="1">
    <citation type="submission" date="2023-03" db="EMBL/GenBank/DDBJ databases">
        <title>Massive genome expansion in bonnet fungi (Mycena s.s.) driven by repeated elements and novel gene families across ecological guilds.</title>
        <authorList>
            <consortium name="Lawrence Berkeley National Laboratory"/>
            <person name="Harder C.B."/>
            <person name="Miyauchi S."/>
            <person name="Viragh M."/>
            <person name="Kuo A."/>
            <person name="Thoen E."/>
            <person name="Andreopoulos B."/>
            <person name="Lu D."/>
            <person name="Skrede I."/>
            <person name="Drula E."/>
            <person name="Henrissat B."/>
            <person name="Morin E."/>
            <person name="Kohler A."/>
            <person name="Barry K."/>
            <person name="LaButti K."/>
            <person name="Morin E."/>
            <person name="Salamov A."/>
            <person name="Lipzen A."/>
            <person name="Mereny Z."/>
            <person name="Hegedus B."/>
            <person name="Baldrian P."/>
            <person name="Stursova M."/>
            <person name="Weitz H."/>
            <person name="Taylor A."/>
            <person name="Grigoriev I.V."/>
            <person name="Nagy L.G."/>
            <person name="Martin F."/>
            <person name="Kauserud H."/>
        </authorList>
    </citation>
    <scope>NUCLEOTIDE SEQUENCE</scope>
    <source>
        <strain evidence="1">CBHHK067</strain>
    </source>
</reference>
<gene>
    <name evidence="1" type="ORF">B0H17DRAFT_1148418</name>
</gene>